<dbReference type="SUPFAM" id="SSF55729">
    <property type="entry name" value="Acyl-CoA N-acyltransferases (Nat)"/>
    <property type="match status" value="1"/>
</dbReference>
<organism evidence="1 2">
    <name type="scientific">Balneatrix alpica</name>
    <dbReference type="NCBI Taxonomy" id="75684"/>
    <lineage>
        <taxon>Bacteria</taxon>
        <taxon>Pseudomonadati</taxon>
        <taxon>Pseudomonadota</taxon>
        <taxon>Gammaproteobacteria</taxon>
        <taxon>Oceanospirillales</taxon>
        <taxon>Balneatrichaceae</taxon>
        <taxon>Balneatrix</taxon>
    </lineage>
</organism>
<dbReference type="Proteomes" id="UP001589628">
    <property type="component" value="Unassembled WGS sequence"/>
</dbReference>
<name>A0ABV5ZAY7_9GAMM</name>
<evidence type="ECO:0000313" key="1">
    <source>
        <dbReference type="EMBL" id="MFB9885778.1"/>
    </source>
</evidence>
<accession>A0ABV5ZAY7</accession>
<dbReference type="EMBL" id="JBHLZN010000001">
    <property type="protein sequence ID" value="MFB9885778.1"/>
    <property type="molecule type" value="Genomic_DNA"/>
</dbReference>
<dbReference type="Pfam" id="PF04339">
    <property type="entry name" value="FemAB_like"/>
    <property type="match status" value="1"/>
</dbReference>
<dbReference type="RefSeq" id="WP_051527829.1">
    <property type="nucleotide sequence ID" value="NZ_JBHLZN010000001.1"/>
</dbReference>
<reference evidence="1 2" key="1">
    <citation type="submission" date="2024-09" db="EMBL/GenBank/DDBJ databases">
        <authorList>
            <person name="Sun Q."/>
            <person name="Mori K."/>
        </authorList>
    </citation>
    <scope>NUCLEOTIDE SEQUENCE [LARGE SCALE GENOMIC DNA]</scope>
    <source>
        <strain evidence="1 2">ATCC 51285</strain>
    </source>
</reference>
<protein>
    <submittedName>
        <fullName evidence="1">GNAT family N-acetyltransferase</fullName>
    </submittedName>
</protein>
<dbReference type="InterPro" id="IPR007434">
    <property type="entry name" value="FemAB-like"/>
</dbReference>
<dbReference type="PANTHER" id="PTHR47017:SF1">
    <property type="entry name" value="ACYL-COA"/>
    <property type="match status" value="1"/>
</dbReference>
<sequence>MAWNAYPHLLPALRCLSGLAELGQAPWQAMQSAHCVSAQETEAYPFISYAFLQALEESGAVAAATGWQPAHLYWQQAQQAAALPCYLKQHSRGEYVFDQPWAEAWQRAGQSYYPKGVVSIPFSPVQGPRLLGDRQGFPLLEQQLRHWVEERQLSSVHVLFSAASEQDVWQSAGWLQRLGCQFHWYNRGYQEFADFLTLLQARKRKNMRKEREQISQQGVSVRWRAAVTLDEQEWRQFYQCYASTYWRRGQQPYLPLRFFQLLAARLPEQVQLVQALHQGRWVASALFLQDQDCLYGRYWGCLEHYDKLHFECCFYQGMERAIATGLKSFDAGAQGEHKLLRGFEPVLTHSWHWLQPGLQQAVADFLQQERPAVRAYAREASSYLPYNQAWIERFAPEGAEV</sequence>
<dbReference type="InterPro" id="IPR016181">
    <property type="entry name" value="Acyl_CoA_acyltransferase"/>
</dbReference>
<keyword evidence="2" id="KW-1185">Reference proteome</keyword>
<gene>
    <name evidence="1" type="ORF">ACFFLH_05065</name>
</gene>
<evidence type="ECO:0000313" key="2">
    <source>
        <dbReference type="Proteomes" id="UP001589628"/>
    </source>
</evidence>
<proteinExistence type="predicted"/>
<dbReference type="PANTHER" id="PTHR47017">
    <property type="entry name" value="ACYL-COA"/>
    <property type="match status" value="1"/>
</dbReference>
<comment type="caution">
    <text evidence="1">The sequence shown here is derived from an EMBL/GenBank/DDBJ whole genome shotgun (WGS) entry which is preliminary data.</text>
</comment>
<dbReference type="Gene3D" id="3.40.630.30">
    <property type="match status" value="1"/>
</dbReference>